<gene>
    <name evidence="1" type="ORF">EJP67_05430</name>
</gene>
<accession>A0A3S0ZLK0</accession>
<dbReference type="AlphaFoldDB" id="A0A3S0ZLK0"/>
<comment type="caution">
    <text evidence="1">The sequence shown here is derived from an EMBL/GenBank/DDBJ whole genome shotgun (WGS) entry which is preliminary data.</text>
</comment>
<protein>
    <submittedName>
        <fullName evidence="1">Hydroxymyristoyl-ACP dehydratase</fullName>
    </submittedName>
</protein>
<dbReference type="EMBL" id="RXFT01000001">
    <property type="protein sequence ID" value="RUR66501.1"/>
    <property type="molecule type" value="Genomic_DNA"/>
</dbReference>
<proteinExistence type="predicted"/>
<dbReference type="InterPro" id="IPR029069">
    <property type="entry name" value="HotDog_dom_sf"/>
</dbReference>
<evidence type="ECO:0000313" key="2">
    <source>
        <dbReference type="Proteomes" id="UP000281118"/>
    </source>
</evidence>
<organism evidence="1 2">
    <name type="scientific">Variovorax guangxiensis</name>
    <dbReference type="NCBI Taxonomy" id="1775474"/>
    <lineage>
        <taxon>Bacteria</taxon>
        <taxon>Pseudomonadati</taxon>
        <taxon>Pseudomonadota</taxon>
        <taxon>Betaproteobacteria</taxon>
        <taxon>Burkholderiales</taxon>
        <taxon>Comamonadaceae</taxon>
        <taxon>Variovorax</taxon>
    </lineage>
</organism>
<dbReference type="InterPro" id="IPR016776">
    <property type="entry name" value="ApeP-like_dehydratase"/>
</dbReference>
<dbReference type="SUPFAM" id="SSF54637">
    <property type="entry name" value="Thioesterase/thiol ester dehydrase-isomerase"/>
    <property type="match status" value="1"/>
</dbReference>
<reference evidence="1 2" key="1">
    <citation type="submission" date="2018-12" db="EMBL/GenBank/DDBJ databases">
        <title>The genome sequences of Variovorax guangxiensis DSM 27352.</title>
        <authorList>
            <person name="Gao J."/>
            <person name="Sun J."/>
        </authorList>
    </citation>
    <scope>NUCLEOTIDE SEQUENCE [LARGE SCALE GENOMIC DNA]</scope>
    <source>
        <strain evidence="1 2">DSM 27352</strain>
    </source>
</reference>
<dbReference type="Pfam" id="PF22817">
    <property type="entry name" value="ApeP-like"/>
    <property type="match status" value="1"/>
</dbReference>
<evidence type="ECO:0000313" key="1">
    <source>
        <dbReference type="EMBL" id="RUR66501.1"/>
    </source>
</evidence>
<dbReference type="Gene3D" id="3.10.129.10">
    <property type="entry name" value="Hotdog Thioesterase"/>
    <property type="match status" value="1"/>
</dbReference>
<name>A0A3S0ZLK0_9BURK</name>
<dbReference type="RefSeq" id="WP_126020241.1">
    <property type="nucleotide sequence ID" value="NZ_RXFT01000001.1"/>
</dbReference>
<sequence length="160" mass="16780">MTAPQTLDRAGIALRIPHSGSMCLLERLEGWDTESIRCTTTTHALADNPLRTESGLLAPNAIEYAAQAMALHGCLLAEEGSAPSAGFLASARNVRLAVARLDDVAGALQVGARRLSGDDRQILYEFTVAAEDGRMLAEGRAVVVLNTPLAAAAQESTPSP</sequence>
<dbReference type="OrthoDB" id="9800188at2"/>
<dbReference type="Proteomes" id="UP000281118">
    <property type="component" value="Unassembled WGS sequence"/>
</dbReference>